<sequence>MVRLKFITMKRISILFILIVSMFHFSCKDDELRFDDFDYTTVYFPFQYPVRTLVLGDYIFDNANDNDLKFKISARVGGMYENNKDWEIKFQIDQSLVADLITNENDWDGKSESSADTLKILPPQYYSLDSEETILIPRGEFFGGVTVQLNEAFFNDPNAYKTHYVLPLKILSSSADSVLSGLAGVDSPDPRIGSDWTITPKNFTVFGIKFVNEYHGKYLHRGKSVIKDATGEVVHTIVYRKKYVEQDELWSLYTNGRKQVKLTGELRSIPESPGNFEMNLLFDNQGNCVISSTDNSNFSISGNGKFVKNGDMWGGKERDVIFLNYDVNEGENTHSISDTLVFRDKGVAFQEYSPVIMN</sequence>
<reference evidence="3 4" key="1">
    <citation type="journal article" date="2015" name="Int. J. Syst. Evol. Microbiol.">
        <title>Mariniphaga sediminis sp. nov., isolated from coastal sediment.</title>
        <authorList>
            <person name="Wang F.Q."/>
            <person name="Shen Q.Y."/>
            <person name="Chen G.J."/>
            <person name="Du Z.J."/>
        </authorList>
    </citation>
    <scope>NUCLEOTIDE SEQUENCE [LARGE SCALE GENOMIC DNA]</scope>
    <source>
        <strain evidence="3 4">SY21</strain>
    </source>
</reference>
<evidence type="ECO:0000313" key="3">
    <source>
        <dbReference type="EMBL" id="RIH64480.1"/>
    </source>
</evidence>
<dbReference type="OrthoDB" id="1041979at2"/>
<dbReference type="InterPro" id="IPR040580">
    <property type="entry name" value="DUF5627"/>
</dbReference>
<dbReference type="Gene3D" id="2.40.128.420">
    <property type="match status" value="1"/>
</dbReference>
<evidence type="ECO:0000259" key="2">
    <source>
        <dbReference type="Pfam" id="PF18620"/>
    </source>
</evidence>
<dbReference type="Gene3D" id="2.60.40.1740">
    <property type="entry name" value="hypothetical protein (bacova_03559)"/>
    <property type="match status" value="1"/>
</dbReference>
<feature type="domain" description="BT-3987-like N-terminal" evidence="1">
    <location>
        <begin position="40"/>
        <end position="176"/>
    </location>
</feature>
<name>A0A399D276_9BACT</name>
<dbReference type="AlphaFoldDB" id="A0A399D276"/>
<comment type="caution">
    <text evidence="3">The sequence shown here is derived from an EMBL/GenBank/DDBJ whole genome shotgun (WGS) entry which is preliminary data.</text>
</comment>
<accession>A0A399D276</accession>
<evidence type="ECO:0000259" key="1">
    <source>
        <dbReference type="Pfam" id="PF08522"/>
    </source>
</evidence>
<keyword evidence="4" id="KW-1185">Reference proteome</keyword>
<dbReference type="InterPro" id="IPR013728">
    <property type="entry name" value="BT_3987-like_N"/>
</dbReference>
<feature type="domain" description="DUF5627" evidence="2">
    <location>
        <begin position="213"/>
        <end position="346"/>
    </location>
</feature>
<gene>
    <name evidence="3" type="ORF">D1164_14060</name>
</gene>
<evidence type="ECO:0000313" key="4">
    <source>
        <dbReference type="Proteomes" id="UP000266441"/>
    </source>
</evidence>
<dbReference type="Proteomes" id="UP000266441">
    <property type="component" value="Unassembled WGS sequence"/>
</dbReference>
<protein>
    <submittedName>
        <fullName evidence="3">DUF1735 domain-containing protein</fullName>
    </submittedName>
</protein>
<dbReference type="Pfam" id="PF18620">
    <property type="entry name" value="DUF5627"/>
    <property type="match status" value="1"/>
</dbReference>
<dbReference type="Pfam" id="PF08522">
    <property type="entry name" value="BT_3987-like_N"/>
    <property type="match status" value="1"/>
</dbReference>
<organism evidence="3 4">
    <name type="scientific">Mariniphaga sediminis</name>
    <dbReference type="NCBI Taxonomy" id="1628158"/>
    <lineage>
        <taxon>Bacteria</taxon>
        <taxon>Pseudomonadati</taxon>
        <taxon>Bacteroidota</taxon>
        <taxon>Bacteroidia</taxon>
        <taxon>Marinilabiliales</taxon>
        <taxon>Prolixibacteraceae</taxon>
        <taxon>Mariniphaga</taxon>
    </lineage>
</organism>
<dbReference type="EMBL" id="QWET01000010">
    <property type="protein sequence ID" value="RIH64480.1"/>
    <property type="molecule type" value="Genomic_DNA"/>
</dbReference>
<proteinExistence type="predicted"/>